<evidence type="ECO:0000256" key="2">
    <source>
        <dbReference type="ARBA" id="ARBA00008029"/>
    </source>
</evidence>
<proteinExistence type="inferred from homology"/>
<comment type="subcellular location">
    <subcellularLocation>
        <location evidence="1">Nucleus</location>
    </subcellularLocation>
</comment>
<gene>
    <name evidence="9" type="ORF">PACTADRAFT_48147</name>
</gene>
<keyword evidence="7" id="KW-0131">Cell cycle</keyword>
<dbReference type="InterPro" id="IPR008672">
    <property type="entry name" value="Mad1"/>
</dbReference>
<dbReference type="PANTHER" id="PTHR23168:SF0">
    <property type="entry name" value="MITOTIC SPINDLE ASSEMBLY CHECKPOINT PROTEIN MAD1"/>
    <property type="match status" value="1"/>
</dbReference>
<dbReference type="GO" id="GO:0072686">
    <property type="term" value="C:mitotic spindle"/>
    <property type="evidence" value="ECO:0007669"/>
    <property type="project" value="TreeGrafter"/>
</dbReference>
<evidence type="ECO:0000256" key="1">
    <source>
        <dbReference type="ARBA" id="ARBA00004123"/>
    </source>
</evidence>
<keyword evidence="5" id="KW-0498">Mitosis</keyword>
<dbReference type="Pfam" id="PF05557">
    <property type="entry name" value="MAD"/>
    <property type="match status" value="1"/>
</dbReference>
<dbReference type="AlphaFoldDB" id="A0A1E4U389"/>
<dbReference type="GO" id="GO:0000776">
    <property type="term" value="C:kinetochore"/>
    <property type="evidence" value="ECO:0007669"/>
    <property type="project" value="TreeGrafter"/>
</dbReference>
<feature type="non-terminal residue" evidence="9">
    <location>
        <position position="158"/>
    </location>
</feature>
<dbReference type="OrthoDB" id="331602at2759"/>
<evidence type="ECO:0000256" key="8">
    <source>
        <dbReference type="SAM" id="Coils"/>
    </source>
</evidence>
<protein>
    <recommendedName>
        <fullName evidence="3">Spindle assembly checkpoint component MAD1</fullName>
    </recommendedName>
</protein>
<comment type="similarity">
    <text evidence="2">Belongs to the MAD1 family.</text>
</comment>
<evidence type="ECO:0000256" key="5">
    <source>
        <dbReference type="ARBA" id="ARBA00022776"/>
    </source>
</evidence>
<evidence type="ECO:0000256" key="3">
    <source>
        <dbReference type="ARBA" id="ARBA00022019"/>
    </source>
</evidence>
<evidence type="ECO:0000256" key="4">
    <source>
        <dbReference type="ARBA" id="ARBA00022618"/>
    </source>
</evidence>
<keyword evidence="10" id="KW-1185">Reference proteome</keyword>
<accession>A0A1E4U389</accession>
<evidence type="ECO:0000313" key="10">
    <source>
        <dbReference type="Proteomes" id="UP000094236"/>
    </source>
</evidence>
<dbReference type="GO" id="GO:0007094">
    <property type="term" value="P:mitotic spindle assembly checkpoint signaling"/>
    <property type="evidence" value="ECO:0007669"/>
    <property type="project" value="InterPro"/>
</dbReference>
<dbReference type="GO" id="GO:0005635">
    <property type="term" value="C:nuclear envelope"/>
    <property type="evidence" value="ECO:0007669"/>
    <property type="project" value="TreeGrafter"/>
</dbReference>
<keyword evidence="6" id="KW-0539">Nucleus</keyword>
<reference evidence="10" key="1">
    <citation type="submission" date="2016-05" db="EMBL/GenBank/DDBJ databases">
        <title>Comparative genomics of biotechnologically important yeasts.</title>
        <authorList>
            <consortium name="DOE Joint Genome Institute"/>
            <person name="Riley R."/>
            <person name="Haridas S."/>
            <person name="Wolfe K.H."/>
            <person name="Lopes M.R."/>
            <person name="Hittinger C.T."/>
            <person name="Goker M."/>
            <person name="Salamov A."/>
            <person name="Wisecaver J."/>
            <person name="Long T.M."/>
            <person name="Aerts A.L."/>
            <person name="Barry K."/>
            <person name="Choi C."/>
            <person name="Clum A."/>
            <person name="Coughlan A.Y."/>
            <person name="Deshpande S."/>
            <person name="Douglass A.P."/>
            <person name="Hanson S.J."/>
            <person name="Klenk H.-P."/>
            <person name="Labutti K."/>
            <person name="Lapidus A."/>
            <person name="Lindquist E."/>
            <person name="Lipzen A."/>
            <person name="Meier-Kolthoff J.P."/>
            <person name="Ohm R.A."/>
            <person name="Otillar R.P."/>
            <person name="Pangilinan J."/>
            <person name="Peng Y."/>
            <person name="Rokas A."/>
            <person name="Rosa C.A."/>
            <person name="Scheuner C."/>
            <person name="Sibirny A.A."/>
            <person name="Slot J.C."/>
            <person name="Stielow J.B."/>
            <person name="Sun H."/>
            <person name="Kurtzman C.P."/>
            <person name="Blackwell M."/>
            <person name="Grigoriev I.V."/>
            <person name="Jeffries T.W."/>
        </authorList>
    </citation>
    <scope>NUCLEOTIDE SEQUENCE [LARGE SCALE GENOMIC DNA]</scope>
    <source>
        <strain evidence="10">NRRL Y-2460</strain>
    </source>
</reference>
<evidence type="ECO:0000256" key="7">
    <source>
        <dbReference type="ARBA" id="ARBA00023306"/>
    </source>
</evidence>
<dbReference type="GO" id="GO:0051301">
    <property type="term" value="P:cell division"/>
    <property type="evidence" value="ECO:0007669"/>
    <property type="project" value="UniProtKB-KW"/>
</dbReference>
<dbReference type="Gene3D" id="3.30.457.60">
    <property type="match status" value="1"/>
</dbReference>
<evidence type="ECO:0000256" key="6">
    <source>
        <dbReference type="ARBA" id="ARBA00023242"/>
    </source>
</evidence>
<organism evidence="9 10">
    <name type="scientific">Pachysolen tannophilus NRRL Y-2460</name>
    <dbReference type="NCBI Taxonomy" id="669874"/>
    <lineage>
        <taxon>Eukaryota</taxon>
        <taxon>Fungi</taxon>
        <taxon>Dikarya</taxon>
        <taxon>Ascomycota</taxon>
        <taxon>Saccharomycotina</taxon>
        <taxon>Pichiomycetes</taxon>
        <taxon>Pachysolenaceae</taxon>
        <taxon>Pachysolen</taxon>
    </lineage>
</organism>
<dbReference type="EMBL" id="KV454011">
    <property type="protein sequence ID" value="ODV98368.1"/>
    <property type="molecule type" value="Genomic_DNA"/>
</dbReference>
<evidence type="ECO:0000313" key="9">
    <source>
        <dbReference type="EMBL" id="ODV98368.1"/>
    </source>
</evidence>
<sequence length="158" mass="18800">MFESLKKENQDLLKQLNKTGDVQKFPKSVYDRLSLEQDELEARLVEANKKLTKLREIFKKESLKFNQIIYKLLGFKIEFQSQTRIKIISKFLKNEEYLVFDIVDNGNKNNFKLKINFQDCKILPSNESQIHQLAKKWLNEDQEIIPCFLSALNLEWVN</sequence>
<keyword evidence="8" id="KW-0175">Coiled coil</keyword>
<dbReference type="GO" id="GO:0051315">
    <property type="term" value="P:attachment of mitotic spindle microtubules to kinetochore"/>
    <property type="evidence" value="ECO:0007669"/>
    <property type="project" value="TreeGrafter"/>
</dbReference>
<dbReference type="Proteomes" id="UP000094236">
    <property type="component" value="Unassembled WGS sequence"/>
</dbReference>
<name>A0A1E4U389_PACTA</name>
<keyword evidence="4" id="KW-0132">Cell division</keyword>
<feature type="coiled-coil region" evidence="8">
    <location>
        <begin position="30"/>
        <end position="57"/>
    </location>
</feature>
<dbReference type="PANTHER" id="PTHR23168">
    <property type="entry name" value="MITOTIC SPINDLE ASSEMBLY CHECKPOINT PROTEIN MAD1 MITOTIC ARREST DEFICIENT-LIKE PROTEIN 1"/>
    <property type="match status" value="1"/>
</dbReference>
<dbReference type="STRING" id="669874.A0A1E4U389"/>